<dbReference type="AlphaFoldDB" id="R7TAM8"/>
<dbReference type="Proteomes" id="UP000014760">
    <property type="component" value="Unassembled WGS sequence"/>
</dbReference>
<organism evidence="2">
    <name type="scientific">Capitella teleta</name>
    <name type="common">Polychaete worm</name>
    <dbReference type="NCBI Taxonomy" id="283909"/>
    <lineage>
        <taxon>Eukaryota</taxon>
        <taxon>Metazoa</taxon>
        <taxon>Spiralia</taxon>
        <taxon>Lophotrochozoa</taxon>
        <taxon>Annelida</taxon>
        <taxon>Polychaeta</taxon>
        <taxon>Sedentaria</taxon>
        <taxon>Scolecida</taxon>
        <taxon>Capitellidae</taxon>
        <taxon>Capitella</taxon>
    </lineage>
</organism>
<evidence type="ECO:0000313" key="2">
    <source>
        <dbReference type="EMBL" id="ELT88064.1"/>
    </source>
</evidence>
<name>R7TAM8_CAPTE</name>
<dbReference type="EMBL" id="AMQN01015555">
    <property type="status" value="NOT_ANNOTATED_CDS"/>
    <property type="molecule type" value="Genomic_DNA"/>
</dbReference>
<feature type="region of interest" description="Disordered" evidence="1">
    <location>
        <begin position="148"/>
        <end position="182"/>
    </location>
</feature>
<feature type="region of interest" description="Disordered" evidence="1">
    <location>
        <begin position="248"/>
        <end position="281"/>
    </location>
</feature>
<evidence type="ECO:0000256" key="1">
    <source>
        <dbReference type="SAM" id="MobiDB-lite"/>
    </source>
</evidence>
<dbReference type="EMBL" id="KB312009">
    <property type="protein sequence ID" value="ELT88064.1"/>
    <property type="molecule type" value="Genomic_DNA"/>
</dbReference>
<feature type="region of interest" description="Disordered" evidence="1">
    <location>
        <begin position="295"/>
        <end position="387"/>
    </location>
</feature>
<accession>R7TAM8</accession>
<dbReference type="EnsemblMetazoa" id="CapteT198639">
    <property type="protein sequence ID" value="CapteP198639"/>
    <property type="gene ID" value="CapteG198639"/>
</dbReference>
<reference evidence="3" key="3">
    <citation type="submission" date="2015-06" db="UniProtKB">
        <authorList>
            <consortium name="EnsemblMetazoa"/>
        </authorList>
    </citation>
    <scope>IDENTIFICATION</scope>
</reference>
<evidence type="ECO:0000313" key="3">
    <source>
        <dbReference type="EnsemblMetazoa" id="CapteP198639"/>
    </source>
</evidence>
<keyword evidence="4" id="KW-1185">Reference proteome</keyword>
<reference evidence="2 4" key="2">
    <citation type="journal article" date="2013" name="Nature">
        <title>Insights into bilaterian evolution from three spiralian genomes.</title>
        <authorList>
            <person name="Simakov O."/>
            <person name="Marletaz F."/>
            <person name="Cho S.J."/>
            <person name="Edsinger-Gonzales E."/>
            <person name="Havlak P."/>
            <person name="Hellsten U."/>
            <person name="Kuo D.H."/>
            <person name="Larsson T."/>
            <person name="Lv J."/>
            <person name="Arendt D."/>
            <person name="Savage R."/>
            <person name="Osoegawa K."/>
            <person name="de Jong P."/>
            <person name="Grimwood J."/>
            <person name="Chapman J.A."/>
            <person name="Shapiro H."/>
            <person name="Aerts A."/>
            <person name="Otillar R.P."/>
            <person name="Terry A.Y."/>
            <person name="Boore J.L."/>
            <person name="Grigoriev I.V."/>
            <person name="Lindberg D.R."/>
            <person name="Seaver E.C."/>
            <person name="Weisblat D.A."/>
            <person name="Putnam N.H."/>
            <person name="Rokhsar D.S."/>
        </authorList>
    </citation>
    <scope>NUCLEOTIDE SEQUENCE</scope>
    <source>
        <strain evidence="2 4">I ESC-2004</strain>
    </source>
</reference>
<sequence length="421" mass="46277">MSSHGQQSLTVIPSSNISRFELNLDCCYTKLSDETQGSIRTILASFGKHVSRVCSVAIVEYTAKPKKSNEVLNLEYPYIDWGCLESVIKVPEPLPWAIATHHFHSFSFFGPRWQPVADSTIRLTGNTWPDQPLSVRSISIPLAYRSDDSNTSYSVTSGYEGSGGSITPRQRTSSSKRMKRGGPFEVFTQKRLNCKPSVPARTSPSNLSWDFDLASLSEPGSPSNKRGRNTICPSLLRQYNRLSKVSIPSKSMSQEGHLPFRSAPSAPRVPPPPRPGLGRKRSSFVKTSVANCHGVNKANKSVVDTDSPLDSPKPSTSKGHDVANVAMKGEYGSPRPSASPTASGVNRCGDSDETQMYEKNFRSRLGSGRTSEDGGRSRQGLTRRDTPKVKDVAAFDRKPKKCIEVRYLHLCQLIIVSLLGW</sequence>
<reference evidence="4" key="1">
    <citation type="submission" date="2012-12" db="EMBL/GenBank/DDBJ databases">
        <authorList>
            <person name="Hellsten U."/>
            <person name="Grimwood J."/>
            <person name="Chapman J.A."/>
            <person name="Shapiro H."/>
            <person name="Aerts A."/>
            <person name="Otillar R.P."/>
            <person name="Terry A.Y."/>
            <person name="Boore J.L."/>
            <person name="Simakov O."/>
            <person name="Marletaz F."/>
            <person name="Cho S.-J."/>
            <person name="Edsinger-Gonzales E."/>
            <person name="Havlak P."/>
            <person name="Kuo D.-H."/>
            <person name="Larsson T."/>
            <person name="Lv J."/>
            <person name="Arendt D."/>
            <person name="Savage R."/>
            <person name="Osoegawa K."/>
            <person name="de Jong P."/>
            <person name="Lindberg D.R."/>
            <person name="Seaver E.C."/>
            <person name="Weisblat D.A."/>
            <person name="Putnam N.H."/>
            <person name="Grigoriev I.V."/>
            <person name="Rokhsar D.S."/>
        </authorList>
    </citation>
    <scope>NUCLEOTIDE SEQUENCE</scope>
    <source>
        <strain evidence="4">I ESC-2004</strain>
    </source>
</reference>
<evidence type="ECO:0000313" key="4">
    <source>
        <dbReference type="Proteomes" id="UP000014760"/>
    </source>
</evidence>
<dbReference type="HOGENOM" id="CLU_652575_0_0_1"/>
<proteinExistence type="predicted"/>
<gene>
    <name evidence="2" type="ORF">CAPTEDRAFT_198639</name>
</gene>
<feature type="compositionally biased region" description="Polar residues" evidence="1">
    <location>
        <begin position="149"/>
        <end position="173"/>
    </location>
</feature>
<feature type="compositionally biased region" description="Basic and acidic residues" evidence="1">
    <location>
        <begin position="370"/>
        <end position="387"/>
    </location>
</feature>
<protein>
    <submittedName>
        <fullName evidence="2 3">Uncharacterized protein</fullName>
    </submittedName>
</protein>